<dbReference type="PROSITE" id="PS50297">
    <property type="entry name" value="ANK_REP_REGION"/>
    <property type="match status" value="1"/>
</dbReference>
<dbReference type="PROSITE" id="PS50088">
    <property type="entry name" value="ANK_REPEAT"/>
    <property type="match status" value="1"/>
</dbReference>
<evidence type="ECO:0008006" key="5">
    <source>
        <dbReference type="Google" id="ProtNLM"/>
    </source>
</evidence>
<keyword evidence="4" id="KW-1185">Reference proteome</keyword>
<evidence type="ECO:0000313" key="3">
    <source>
        <dbReference type="Ensembl" id="ENSACDP00005020350.1"/>
    </source>
</evidence>
<organism evidence="3 4">
    <name type="scientific">Anser cygnoides</name>
    <name type="common">Swan goose</name>
    <dbReference type="NCBI Taxonomy" id="8845"/>
    <lineage>
        <taxon>Eukaryota</taxon>
        <taxon>Metazoa</taxon>
        <taxon>Chordata</taxon>
        <taxon>Craniata</taxon>
        <taxon>Vertebrata</taxon>
        <taxon>Euteleostomi</taxon>
        <taxon>Archelosauria</taxon>
        <taxon>Archosauria</taxon>
        <taxon>Dinosauria</taxon>
        <taxon>Saurischia</taxon>
        <taxon>Theropoda</taxon>
        <taxon>Coelurosauria</taxon>
        <taxon>Aves</taxon>
        <taxon>Neognathae</taxon>
        <taxon>Galloanserae</taxon>
        <taxon>Anseriformes</taxon>
        <taxon>Anatidae</taxon>
        <taxon>Anserinae</taxon>
        <taxon>Anser</taxon>
    </lineage>
</organism>
<reference evidence="3" key="2">
    <citation type="submission" date="2025-09" db="UniProtKB">
        <authorList>
            <consortium name="Ensembl"/>
        </authorList>
    </citation>
    <scope>IDENTIFICATION</scope>
</reference>
<evidence type="ECO:0000313" key="4">
    <source>
        <dbReference type="Proteomes" id="UP000694521"/>
    </source>
</evidence>
<feature type="compositionally biased region" description="Basic and acidic residues" evidence="2">
    <location>
        <begin position="60"/>
        <end position="71"/>
    </location>
</feature>
<accession>A0A8B9EED4</accession>
<evidence type="ECO:0000256" key="2">
    <source>
        <dbReference type="SAM" id="MobiDB-lite"/>
    </source>
</evidence>
<reference evidence="3" key="1">
    <citation type="submission" date="2025-08" db="UniProtKB">
        <authorList>
            <consortium name="Ensembl"/>
        </authorList>
    </citation>
    <scope>IDENTIFICATION</scope>
</reference>
<dbReference type="SUPFAM" id="SSF48403">
    <property type="entry name" value="Ankyrin repeat"/>
    <property type="match status" value="1"/>
</dbReference>
<protein>
    <recommendedName>
        <fullName evidence="5">Ankyrin repeat domain-containing protein 66</fullName>
    </recommendedName>
</protein>
<dbReference type="Gene3D" id="1.25.40.20">
    <property type="entry name" value="Ankyrin repeat-containing domain"/>
    <property type="match status" value="1"/>
</dbReference>
<feature type="region of interest" description="Disordered" evidence="2">
    <location>
        <begin position="58"/>
        <end position="80"/>
    </location>
</feature>
<dbReference type="AlphaFoldDB" id="A0A8B9EED4"/>
<dbReference type="Ensembl" id="ENSACDT00005024337.1">
    <property type="protein sequence ID" value="ENSACDP00005020350.1"/>
    <property type="gene ID" value="ENSACDG00005014753.1"/>
</dbReference>
<name>A0A8B9EED4_ANSCY</name>
<dbReference type="Proteomes" id="UP000694521">
    <property type="component" value="Unplaced"/>
</dbReference>
<sequence>MTELHEAVAVGDYDLVKELLRKGRCDPNHKDVDWNDRTPLHWAAAKEQRWRAETIAGQLQRKEPPWTREMKTGNSRKKSLRETHRVLGRTTQPLLKRKIERKWGSSSVPCLLGASENLQCRAKTLADLRCLCRVKYG</sequence>
<feature type="repeat" description="ANK" evidence="1">
    <location>
        <begin position="1"/>
        <end position="23"/>
    </location>
</feature>
<proteinExistence type="predicted"/>
<dbReference type="InterPro" id="IPR002110">
    <property type="entry name" value="Ankyrin_rpt"/>
</dbReference>
<dbReference type="InterPro" id="IPR036770">
    <property type="entry name" value="Ankyrin_rpt-contain_sf"/>
</dbReference>
<dbReference type="Pfam" id="PF12796">
    <property type="entry name" value="Ank_2"/>
    <property type="match status" value="1"/>
</dbReference>
<keyword evidence="1" id="KW-0040">ANK repeat</keyword>
<evidence type="ECO:0000256" key="1">
    <source>
        <dbReference type="PROSITE-ProRule" id="PRU00023"/>
    </source>
</evidence>